<dbReference type="InterPro" id="IPR036640">
    <property type="entry name" value="ABC1_TM_sf"/>
</dbReference>
<evidence type="ECO:0000256" key="7">
    <source>
        <dbReference type="ARBA" id="ARBA00022989"/>
    </source>
</evidence>
<evidence type="ECO:0000259" key="10">
    <source>
        <dbReference type="PROSITE" id="PS50893"/>
    </source>
</evidence>
<keyword evidence="8 9" id="KW-0472">Membrane</keyword>
<evidence type="ECO:0000256" key="9">
    <source>
        <dbReference type="SAM" id="Phobius"/>
    </source>
</evidence>
<evidence type="ECO:0000259" key="11">
    <source>
        <dbReference type="PROSITE" id="PS50929"/>
    </source>
</evidence>
<dbReference type="SMART" id="SM00382">
    <property type="entry name" value="AAA"/>
    <property type="match status" value="1"/>
</dbReference>
<dbReference type="InterPro" id="IPR017871">
    <property type="entry name" value="ABC_transporter-like_CS"/>
</dbReference>
<dbReference type="InterPro" id="IPR003593">
    <property type="entry name" value="AAA+_ATPase"/>
</dbReference>
<feature type="transmembrane region" description="Helical" evidence="9">
    <location>
        <begin position="184"/>
        <end position="201"/>
    </location>
</feature>
<feature type="transmembrane region" description="Helical" evidence="9">
    <location>
        <begin position="78"/>
        <end position="97"/>
    </location>
</feature>
<keyword evidence="2" id="KW-0813">Transport</keyword>
<evidence type="ECO:0000313" key="13">
    <source>
        <dbReference type="Proteomes" id="UP000625316"/>
    </source>
</evidence>
<dbReference type="EMBL" id="JADEXQ010000001">
    <property type="protein sequence ID" value="MBE9028198.1"/>
    <property type="molecule type" value="Genomic_DNA"/>
</dbReference>
<dbReference type="Proteomes" id="UP000625316">
    <property type="component" value="Unassembled WGS sequence"/>
</dbReference>
<organism evidence="12 13">
    <name type="scientific">Romeriopsis navalis LEGE 11480</name>
    <dbReference type="NCBI Taxonomy" id="2777977"/>
    <lineage>
        <taxon>Bacteria</taxon>
        <taxon>Bacillati</taxon>
        <taxon>Cyanobacteriota</taxon>
        <taxon>Cyanophyceae</taxon>
        <taxon>Leptolyngbyales</taxon>
        <taxon>Leptolyngbyaceae</taxon>
        <taxon>Romeriopsis</taxon>
        <taxon>Romeriopsis navalis</taxon>
    </lineage>
</organism>
<dbReference type="GO" id="GO:0016887">
    <property type="term" value="F:ATP hydrolysis activity"/>
    <property type="evidence" value="ECO:0007669"/>
    <property type="project" value="InterPro"/>
</dbReference>
<evidence type="ECO:0000256" key="5">
    <source>
        <dbReference type="ARBA" id="ARBA00022741"/>
    </source>
</evidence>
<dbReference type="PANTHER" id="PTHR24221:SF632">
    <property type="entry name" value="ATP-DEPENDENT LIPID A-CORE FLIPPASE"/>
    <property type="match status" value="1"/>
</dbReference>
<dbReference type="Pfam" id="PF00005">
    <property type="entry name" value="ABC_tran"/>
    <property type="match status" value="1"/>
</dbReference>
<dbReference type="Pfam" id="PF00664">
    <property type="entry name" value="ABC_membrane"/>
    <property type="match status" value="1"/>
</dbReference>
<dbReference type="InterPro" id="IPR003439">
    <property type="entry name" value="ABC_transporter-like_ATP-bd"/>
</dbReference>
<sequence length="612" mass="68015">MIEYLSRFLYVLAASRKKLIILVCGAVIAAFVEAIGIGMVGPFIALVTNPKFAEQYPFVLDFFRIIGLGQLVEEEPQLILPIFGVAVVIVTYLKSYLSFCVQRYIFKFSYAQRGKLFGRLLHTYSRAPYTFHLTHNSSELIQKMVNETEQFTTTVVMPQLFIISNACVIGAIILLLVIVNSLAMLVVCGMFLVAFGLLQHFKQRIARWGRDKTESFEASIRIINHALGGIKEVRVLGCESYFETQAQVQTQRYATSTASFIAFNNLPRYALEAFMVTFLVAFTFIYLKMNPNNAESLSSVLGIFALASVRMLPALITLVGSISNVRYAKYSLDNMYRDLKELEKLSPELMAAEHRASNDRLQGQLTTLPFTQSISLDQITYRYDSSADPSLDGVALTLNRGESIGIIGRSGAGKTTLIDVILGLLTPSDGDITVDGQSIYQDLRSWQNMVGYVPQNIFLIDDTLARNIAFGVPDHLIDHERLQKAITAAQLDDLVERLPEGLNTVLGERGTRLSGGQRQRVGIARIIYHDREVLVLDEATSALDNATELLVSDAVKALGGHKTLIIIAHRLSTIEHCDRIYMMEKGRVVKSGTYEEVVLGTTPEMAMSDGTN</sequence>
<name>A0A928VGK2_9CYAN</name>
<evidence type="ECO:0000256" key="3">
    <source>
        <dbReference type="ARBA" id="ARBA00022475"/>
    </source>
</evidence>
<dbReference type="InterPro" id="IPR027417">
    <property type="entry name" value="P-loop_NTPase"/>
</dbReference>
<feature type="transmembrane region" description="Helical" evidence="9">
    <location>
        <begin position="160"/>
        <end position="178"/>
    </location>
</feature>
<dbReference type="PROSITE" id="PS00211">
    <property type="entry name" value="ABC_TRANSPORTER_1"/>
    <property type="match status" value="1"/>
</dbReference>
<feature type="domain" description="ABC transmembrane type-1" evidence="11">
    <location>
        <begin position="20"/>
        <end position="325"/>
    </location>
</feature>
<dbReference type="PROSITE" id="PS50893">
    <property type="entry name" value="ABC_TRANSPORTER_2"/>
    <property type="match status" value="1"/>
</dbReference>
<dbReference type="InterPro" id="IPR039421">
    <property type="entry name" value="Type_1_exporter"/>
</dbReference>
<feature type="transmembrane region" description="Helical" evidence="9">
    <location>
        <begin position="269"/>
        <end position="287"/>
    </location>
</feature>
<evidence type="ECO:0000313" key="12">
    <source>
        <dbReference type="EMBL" id="MBE9028198.1"/>
    </source>
</evidence>
<dbReference type="Gene3D" id="3.40.50.300">
    <property type="entry name" value="P-loop containing nucleotide triphosphate hydrolases"/>
    <property type="match status" value="1"/>
</dbReference>
<keyword evidence="3" id="KW-1003">Cell membrane</keyword>
<keyword evidence="13" id="KW-1185">Reference proteome</keyword>
<dbReference type="AlphaFoldDB" id="A0A928VGK2"/>
<dbReference type="Gene3D" id="1.20.1560.10">
    <property type="entry name" value="ABC transporter type 1, transmembrane domain"/>
    <property type="match status" value="1"/>
</dbReference>
<feature type="domain" description="ABC transporter" evidence="10">
    <location>
        <begin position="374"/>
        <end position="610"/>
    </location>
</feature>
<proteinExistence type="predicted"/>
<dbReference type="GO" id="GO:0034040">
    <property type="term" value="F:ATPase-coupled lipid transmembrane transporter activity"/>
    <property type="evidence" value="ECO:0007669"/>
    <property type="project" value="TreeGrafter"/>
</dbReference>
<feature type="transmembrane region" description="Helical" evidence="9">
    <location>
        <begin position="299"/>
        <end position="322"/>
    </location>
</feature>
<feature type="transmembrane region" description="Helical" evidence="9">
    <location>
        <begin position="20"/>
        <end position="47"/>
    </location>
</feature>
<comment type="caution">
    <text evidence="12">The sequence shown here is derived from an EMBL/GenBank/DDBJ whole genome shotgun (WGS) entry which is preliminary data.</text>
</comment>
<reference evidence="12" key="1">
    <citation type="submission" date="2020-10" db="EMBL/GenBank/DDBJ databases">
        <authorList>
            <person name="Castelo-Branco R."/>
            <person name="Eusebio N."/>
            <person name="Adriana R."/>
            <person name="Vieira A."/>
            <person name="Brugerolle De Fraissinette N."/>
            <person name="Rezende De Castro R."/>
            <person name="Schneider M.P."/>
            <person name="Vasconcelos V."/>
            <person name="Leao P.N."/>
        </authorList>
    </citation>
    <scope>NUCLEOTIDE SEQUENCE</scope>
    <source>
        <strain evidence="12">LEGE 11480</strain>
    </source>
</reference>
<dbReference type="PANTHER" id="PTHR24221">
    <property type="entry name" value="ATP-BINDING CASSETTE SUB-FAMILY B"/>
    <property type="match status" value="1"/>
</dbReference>
<dbReference type="SUPFAM" id="SSF90123">
    <property type="entry name" value="ABC transporter transmembrane region"/>
    <property type="match status" value="1"/>
</dbReference>
<dbReference type="InterPro" id="IPR011527">
    <property type="entry name" value="ABC1_TM_dom"/>
</dbReference>
<dbReference type="GO" id="GO:0140359">
    <property type="term" value="F:ABC-type transporter activity"/>
    <property type="evidence" value="ECO:0007669"/>
    <property type="project" value="InterPro"/>
</dbReference>
<dbReference type="FunFam" id="3.40.50.300:FF:000299">
    <property type="entry name" value="ABC transporter ATP-binding protein/permease"/>
    <property type="match status" value="1"/>
</dbReference>
<keyword evidence="7 9" id="KW-1133">Transmembrane helix</keyword>
<keyword evidence="6 12" id="KW-0067">ATP-binding</keyword>
<protein>
    <submittedName>
        <fullName evidence="12">ABC transporter ATP-binding protein</fullName>
    </submittedName>
</protein>
<keyword evidence="4 9" id="KW-0812">Transmembrane</keyword>
<evidence type="ECO:0000256" key="6">
    <source>
        <dbReference type="ARBA" id="ARBA00022840"/>
    </source>
</evidence>
<dbReference type="GO" id="GO:0005886">
    <property type="term" value="C:plasma membrane"/>
    <property type="evidence" value="ECO:0007669"/>
    <property type="project" value="UniProtKB-SubCell"/>
</dbReference>
<comment type="subcellular location">
    <subcellularLocation>
        <location evidence="1">Cell membrane</location>
        <topology evidence="1">Multi-pass membrane protein</topology>
    </subcellularLocation>
</comment>
<keyword evidence="5" id="KW-0547">Nucleotide-binding</keyword>
<evidence type="ECO:0000256" key="2">
    <source>
        <dbReference type="ARBA" id="ARBA00022448"/>
    </source>
</evidence>
<dbReference type="GO" id="GO:0005524">
    <property type="term" value="F:ATP binding"/>
    <property type="evidence" value="ECO:0007669"/>
    <property type="project" value="UniProtKB-KW"/>
</dbReference>
<evidence type="ECO:0000256" key="1">
    <source>
        <dbReference type="ARBA" id="ARBA00004651"/>
    </source>
</evidence>
<dbReference type="SUPFAM" id="SSF52540">
    <property type="entry name" value="P-loop containing nucleoside triphosphate hydrolases"/>
    <property type="match status" value="1"/>
</dbReference>
<gene>
    <name evidence="12" type="ORF">IQ266_00325</name>
</gene>
<dbReference type="PROSITE" id="PS50929">
    <property type="entry name" value="ABC_TM1F"/>
    <property type="match status" value="1"/>
</dbReference>
<evidence type="ECO:0000256" key="4">
    <source>
        <dbReference type="ARBA" id="ARBA00022692"/>
    </source>
</evidence>
<accession>A0A928VGK2</accession>
<evidence type="ECO:0000256" key="8">
    <source>
        <dbReference type="ARBA" id="ARBA00023136"/>
    </source>
</evidence>